<gene>
    <name evidence="2" type="ORF">KC19_VG131600</name>
</gene>
<feature type="compositionally biased region" description="Basic and acidic residues" evidence="1">
    <location>
        <begin position="87"/>
        <end position="100"/>
    </location>
</feature>
<dbReference type="AlphaFoldDB" id="A0A8T0HPQ9"/>
<keyword evidence="3" id="KW-1185">Reference proteome</keyword>
<evidence type="ECO:0000313" key="3">
    <source>
        <dbReference type="Proteomes" id="UP000822688"/>
    </source>
</evidence>
<evidence type="ECO:0000313" key="2">
    <source>
        <dbReference type="EMBL" id="KAG0572874.1"/>
    </source>
</evidence>
<feature type="region of interest" description="Disordered" evidence="1">
    <location>
        <begin position="64"/>
        <end position="101"/>
    </location>
</feature>
<accession>A0A8T0HPQ9</accession>
<reference evidence="2" key="1">
    <citation type="submission" date="2020-06" db="EMBL/GenBank/DDBJ databases">
        <title>WGS assembly of Ceratodon purpureus strain R40.</title>
        <authorList>
            <person name="Carey S.B."/>
            <person name="Jenkins J."/>
            <person name="Shu S."/>
            <person name="Lovell J.T."/>
            <person name="Sreedasyam A."/>
            <person name="Maumus F."/>
            <person name="Tiley G.P."/>
            <person name="Fernandez-Pozo N."/>
            <person name="Barry K."/>
            <person name="Chen C."/>
            <person name="Wang M."/>
            <person name="Lipzen A."/>
            <person name="Daum C."/>
            <person name="Saski C.A."/>
            <person name="Payton A.C."/>
            <person name="Mcbreen J.C."/>
            <person name="Conrad R.E."/>
            <person name="Kollar L.M."/>
            <person name="Olsson S."/>
            <person name="Huttunen S."/>
            <person name="Landis J.B."/>
            <person name="Wickett N.J."/>
            <person name="Johnson M.G."/>
            <person name="Rensing S.A."/>
            <person name="Grimwood J."/>
            <person name="Schmutz J."/>
            <person name="Mcdaniel S.F."/>
        </authorList>
    </citation>
    <scope>NUCLEOTIDE SEQUENCE</scope>
    <source>
        <strain evidence="2">R40</strain>
    </source>
</reference>
<dbReference type="EMBL" id="CM026426">
    <property type="protein sequence ID" value="KAG0572874.1"/>
    <property type="molecule type" value="Genomic_DNA"/>
</dbReference>
<evidence type="ECO:0000256" key="1">
    <source>
        <dbReference type="SAM" id="MobiDB-lite"/>
    </source>
</evidence>
<dbReference type="Proteomes" id="UP000822688">
    <property type="component" value="Chromosome V"/>
</dbReference>
<organism evidence="2 3">
    <name type="scientific">Ceratodon purpureus</name>
    <name type="common">Fire moss</name>
    <name type="synonym">Dicranum purpureum</name>
    <dbReference type="NCBI Taxonomy" id="3225"/>
    <lineage>
        <taxon>Eukaryota</taxon>
        <taxon>Viridiplantae</taxon>
        <taxon>Streptophyta</taxon>
        <taxon>Embryophyta</taxon>
        <taxon>Bryophyta</taxon>
        <taxon>Bryophytina</taxon>
        <taxon>Bryopsida</taxon>
        <taxon>Dicranidae</taxon>
        <taxon>Pseudoditrichales</taxon>
        <taxon>Ditrichaceae</taxon>
        <taxon>Ceratodon</taxon>
    </lineage>
</organism>
<comment type="caution">
    <text evidence="2">The sequence shown here is derived from an EMBL/GenBank/DDBJ whole genome shotgun (WGS) entry which is preliminary data.</text>
</comment>
<protein>
    <submittedName>
        <fullName evidence="2">Uncharacterized protein</fullName>
    </submittedName>
</protein>
<proteinExistence type="predicted"/>
<name>A0A8T0HPQ9_CERPU</name>
<sequence length="190" mass="20939">MIECNLDRTLRRLTPVELLRVSLLSALVFVCKLLRTWSRRIDRALNRKLGRILKVAGGRGAVEADVQPGSERVDPEGSVEVKAQRARSAETKDGGNDGKHTFSRRRAWLPATSLSTQDSLKSLPSPCGFSLSESSAHQIKTIVREIRSARKELVCNLCPGSCECPTYYSAMDFLLAVGFGCEFESLVSPI</sequence>